<reference evidence="2 3" key="1">
    <citation type="submission" date="2024-08" db="EMBL/GenBank/DDBJ databases">
        <authorList>
            <person name="Cucini C."/>
            <person name="Frati F."/>
        </authorList>
    </citation>
    <scope>NUCLEOTIDE SEQUENCE [LARGE SCALE GENOMIC DNA]</scope>
</reference>
<evidence type="ECO:0000256" key="1">
    <source>
        <dbReference type="SAM" id="MobiDB-lite"/>
    </source>
</evidence>
<comment type="caution">
    <text evidence="2">The sequence shown here is derived from an EMBL/GenBank/DDBJ whole genome shotgun (WGS) entry which is preliminary data.</text>
</comment>
<accession>A0ABP1PTB8</accession>
<sequence length="109" mass="12638">MYKAEVLQQEAWDTDDSDDKIEPIRNPYFNINLLEYLPQHLPLSCLMDHSPLSRSNPATIIDTNATSEALNKSLGRLLQLESDSHIDEMEEVDPEMSTEQWRPKSERNH</sequence>
<proteinExistence type="predicted"/>
<dbReference type="EMBL" id="CAXLJM020000012">
    <property type="protein sequence ID" value="CAL8076714.1"/>
    <property type="molecule type" value="Genomic_DNA"/>
</dbReference>
<evidence type="ECO:0000313" key="2">
    <source>
        <dbReference type="EMBL" id="CAL8076714.1"/>
    </source>
</evidence>
<evidence type="ECO:0000313" key="3">
    <source>
        <dbReference type="Proteomes" id="UP001642540"/>
    </source>
</evidence>
<keyword evidence="3" id="KW-1185">Reference proteome</keyword>
<gene>
    <name evidence="2" type="ORF">ODALV1_LOCUS3565</name>
</gene>
<protein>
    <submittedName>
        <fullName evidence="2">Uncharacterized protein</fullName>
    </submittedName>
</protein>
<organism evidence="2 3">
    <name type="scientific">Orchesella dallaii</name>
    <dbReference type="NCBI Taxonomy" id="48710"/>
    <lineage>
        <taxon>Eukaryota</taxon>
        <taxon>Metazoa</taxon>
        <taxon>Ecdysozoa</taxon>
        <taxon>Arthropoda</taxon>
        <taxon>Hexapoda</taxon>
        <taxon>Collembola</taxon>
        <taxon>Entomobryomorpha</taxon>
        <taxon>Entomobryoidea</taxon>
        <taxon>Orchesellidae</taxon>
        <taxon>Orchesellinae</taxon>
        <taxon>Orchesella</taxon>
    </lineage>
</organism>
<feature type="region of interest" description="Disordered" evidence="1">
    <location>
        <begin position="87"/>
        <end position="109"/>
    </location>
</feature>
<name>A0ABP1PTB8_9HEXA</name>
<dbReference type="Proteomes" id="UP001642540">
    <property type="component" value="Unassembled WGS sequence"/>
</dbReference>